<dbReference type="InterPro" id="IPR011852">
    <property type="entry name" value="TRAP_TAXI"/>
</dbReference>
<dbReference type="AlphaFoldDB" id="A0A8D5GC01"/>
<protein>
    <submittedName>
        <fullName evidence="2">C4-dicarboxylate ABC transporter substrate-binding protein</fullName>
    </submittedName>
</protein>
<keyword evidence="1" id="KW-0812">Transmembrane</keyword>
<keyword evidence="3" id="KW-1185">Reference proteome</keyword>
<name>A0A8D5GC01_9PROT</name>
<dbReference type="Gene3D" id="3.40.190.10">
    <property type="entry name" value="Periplasmic binding protein-like II"/>
    <property type="match status" value="2"/>
</dbReference>
<dbReference type="SUPFAM" id="SSF53850">
    <property type="entry name" value="Periplasmic binding protein-like II"/>
    <property type="match status" value="1"/>
</dbReference>
<evidence type="ECO:0000313" key="2">
    <source>
        <dbReference type="EMBL" id="BCM23754.1"/>
    </source>
</evidence>
<reference evidence="2" key="1">
    <citation type="journal article" date="2021" name="Arch. Microbiol.">
        <title>Methyloradius palustris gen. nov., sp. nov., a methanol-oxidizing bacterium isolated from snow.</title>
        <authorList>
            <person name="Miyadera T."/>
            <person name="Kojima H."/>
            <person name="Fukui M."/>
        </authorList>
    </citation>
    <scope>NUCLEOTIDE SEQUENCE</scope>
    <source>
        <strain evidence="2">Zm11</strain>
    </source>
</reference>
<keyword evidence="1" id="KW-0472">Membrane</keyword>
<dbReference type="KEGG" id="mpau:ZMTM_00130"/>
<proteinExistence type="predicted"/>
<dbReference type="Pfam" id="PF16868">
    <property type="entry name" value="NMT1_3"/>
    <property type="match status" value="1"/>
</dbReference>
<organism evidence="2 3">
    <name type="scientific">Methyloradius palustris</name>
    <dbReference type="NCBI Taxonomy" id="2778876"/>
    <lineage>
        <taxon>Bacteria</taxon>
        <taxon>Pseudomonadati</taxon>
        <taxon>Pseudomonadota</taxon>
        <taxon>Betaproteobacteria</taxon>
        <taxon>Nitrosomonadales</taxon>
        <taxon>Methylophilaceae</taxon>
        <taxon>Methyloradius</taxon>
    </lineage>
</organism>
<feature type="transmembrane region" description="Helical" evidence="1">
    <location>
        <begin position="340"/>
        <end position="363"/>
    </location>
</feature>
<gene>
    <name evidence="2" type="ORF">ZMTM_00130</name>
</gene>
<evidence type="ECO:0000256" key="1">
    <source>
        <dbReference type="SAM" id="Phobius"/>
    </source>
</evidence>
<dbReference type="PANTHER" id="PTHR42941:SF1">
    <property type="entry name" value="SLL1037 PROTEIN"/>
    <property type="match status" value="1"/>
</dbReference>
<dbReference type="Proteomes" id="UP000826722">
    <property type="component" value="Chromosome"/>
</dbReference>
<sequence>MTPIKTFIQPFQILFNKISALYGKSFIWSIIVVLGISLFVCVLVFTFFNSAAPTTLTIVSGPDGSIFRKTADKYKVILEKQGIKVKIIPSDGSSDNLDILMNPKIKVDVGFVQGGSLEDKTDKPENLLSLGSISYQPLMIFYRGEPKTLISEFKGKRIDIGEDGSGTHSLAIALLKANGINTDDSKYLIEKYPGNAVRALLDNHIDAIFVMGDSASLELIQKLIQTPGIQLFNFVQADAYARRIKYLNKIQIPEGALDLGKNIPENDISLIAPTVELIARDTLHPALSDMLLEAAKEVHGTAGLTRKAGEFPSPVEHEFKISPDAARYYASGKSFLYRNFPFWMASLINRMLAVIVPIALLLIPSLRIAPAVYRWHMQSRIYPWYKALLELERDAFSAKADESKREALIKQLDYIEASVNKIKIPATFGDLFYGLRGHISFVRQRLLAEQQTVDT</sequence>
<dbReference type="PANTHER" id="PTHR42941">
    <property type="entry name" value="SLL1037 PROTEIN"/>
    <property type="match status" value="1"/>
</dbReference>
<dbReference type="RefSeq" id="WP_221764338.1">
    <property type="nucleotide sequence ID" value="NZ_AP024110.1"/>
</dbReference>
<dbReference type="EMBL" id="AP024110">
    <property type="protein sequence ID" value="BCM23754.1"/>
    <property type="molecule type" value="Genomic_DNA"/>
</dbReference>
<keyword evidence="1" id="KW-1133">Transmembrane helix</keyword>
<feature type="transmembrane region" description="Helical" evidence="1">
    <location>
        <begin position="26"/>
        <end position="48"/>
    </location>
</feature>
<evidence type="ECO:0000313" key="3">
    <source>
        <dbReference type="Proteomes" id="UP000826722"/>
    </source>
</evidence>
<accession>A0A8D5GC01</accession>